<accession>A0A6M3MFW6</accession>
<evidence type="ECO:0000313" key="2">
    <source>
        <dbReference type="EMBL" id="QJB04405.1"/>
    </source>
</evidence>
<dbReference type="EMBL" id="MT143696">
    <property type="protein sequence ID" value="QJB00579.1"/>
    <property type="molecule type" value="Genomic_DNA"/>
</dbReference>
<dbReference type="EMBL" id="MT143882">
    <property type="protein sequence ID" value="QJB04405.1"/>
    <property type="molecule type" value="Genomic_DNA"/>
</dbReference>
<sequence length="126" mass="14138">MKTQWNDEVMALGKCCACEVSLKNSKHLNLVTLDKAANWEFPTWGNVSAKREEDRKGVRAVAIICDDCVERKTVIKFAIDVKVVGNDPQESEAITETVIRYHDVTTLKDMPPITEKDLGLQNGDMD</sequence>
<proteinExistence type="predicted"/>
<organism evidence="2">
    <name type="scientific">viral metagenome</name>
    <dbReference type="NCBI Taxonomy" id="1070528"/>
    <lineage>
        <taxon>unclassified sequences</taxon>
        <taxon>metagenomes</taxon>
        <taxon>organismal metagenomes</taxon>
    </lineage>
</organism>
<evidence type="ECO:0000313" key="1">
    <source>
        <dbReference type="EMBL" id="QJB00579.1"/>
    </source>
</evidence>
<reference evidence="2" key="1">
    <citation type="submission" date="2020-03" db="EMBL/GenBank/DDBJ databases">
        <title>The deep terrestrial virosphere.</title>
        <authorList>
            <person name="Holmfeldt K."/>
            <person name="Nilsson E."/>
            <person name="Simone D."/>
            <person name="Lopez-Fernandez M."/>
            <person name="Wu X."/>
            <person name="de Brujin I."/>
            <person name="Lundin D."/>
            <person name="Andersson A."/>
            <person name="Bertilsson S."/>
            <person name="Dopson M."/>
        </authorList>
    </citation>
    <scope>NUCLEOTIDE SEQUENCE</scope>
    <source>
        <strain evidence="1">MM171A00411</strain>
        <strain evidence="2">MM171B00292</strain>
    </source>
</reference>
<gene>
    <name evidence="1" type="ORF">MM171A00411_0041</name>
    <name evidence="2" type="ORF">MM171B00292_0006</name>
</gene>
<name>A0A6M3MFW6_9ZZZZ</name>
<protein>
    <submittedName>
        <fullName evidence="2">Uncharacterized protein</fullName>
    </submittedName>
</protein>
<dbReference type="AlphaFoldDB" id="A0A6M3MFW6"/>